<comment type="caution">
    <text evidence="17">The sequence shown here is derived from an EMBL/GenBank/DDBJ whole genome shotgun (WGS) entry which is preliminary data.</text>
</comment>
<dbReference type="SUPFAM" id="SSF50978">
    <property type="entry name" value="WD40 repeat-like"/>
    <property type="match status" value="1"/>
</dbReference>
<dbReference type="PRINTS" id="PR00320">
    <property type="entry name" value="GPROTEINBRPT"/>
</dbReference>
<evidence type="ECO:0000256" key="8">
    <source>
        <dbReference type="ARBA" id="ARBA00022574"/>
    </source>
</evidence>
<comment type="similarity">
    <text evidence="3">Belongs to the ThTPase family.</text>
</comment>
<evidence type="ECO:0000256" key="6">
    <source>
        <dbReference type="ARBA" id="ARBA00020088"/>
    </source>
</evidence>
<evidence type="ECO:0000256" key="7">
    <source>
        <dbReference type="ARBA" id="ARBA00022490"/>
    </source>
</evidence>
<dbReference type="InterPro" id="IPR051859">
    <property type="entry name" value="DCAF"/>
</dbReference>
<sequence>MSVSPSPFPEVTMNVEVERKFVCDPDIQKKLKDIGAVCIGQRQFQDQYFDTADFDLTLKDFWLRSREGCWELKCPVPKKTTNIQKDTKAEGLCSRYREITSLPQIKAELIKVMTERLAQANENTENDTGMAVCDPWEDWLKGMSLGCFAKYTTERCSFSLEEEGEEGAVCIDLDQADFGYCVGEIEILVPDGVDIQAALQRIERTVDKLGLSGDQRVQGKMDVFLQRYSPDHYTKLLAAHILVEHLLGDEKDCHNEQAVNNSIHWNRIGYRPMGSQSSSGMSGRGSSGNPDQSEPEPESNQNSNQRNRRPAERQTERQSAAEEDVDLAQVLAYLLRRGQVRLVHGSGATGLQLVQSYSDSDEDSDGAWEGRLGDRYNPPVDSQPDTQDVDRSEIRTQILLATASSGLKGRHSFTHMLTQREQGRCRGSSFSHGECSHIRSHFLPNHVAFKDTYQQKAFCGLYSNDGHMFLSACQDQNIRLYDTSRGRFSLKRTVKARDVGWSVLDVCFTPDSRSVLYSSWSDYIHVCRIDGDSESHTALDLNPDERRFCVFSLTASVDGKEILGGANDGCLYVFDREQNKRTLKIDAHEDDVNAVAFADSSSQLLFSGSDDALCKVWDRRTLREDRPQPVGHLAGHRDGITFIHSKGDARYLISNSKDQSIKLWDVRKFSPKEGLAASRLAVTQQNWDYRWQQVPQKALKRHKLTGDTSVMTYRGHGVLHTLIRCRFSPEFSTGQKYIYTGCSTGKIIIYDVLTGTIVSKLSGHDACVRDVSWHPYQENIVSSSWDGAVRLWEHRQTHPLDEERERERERE</sequence>
<dbReference type="Gene3D" id="2.130.10.10">
    <property type="entry name" value="YVTN repeat-like/Quinoprotein amine dehydrogenase"/>
    <property type="match status" value="2"/>
</dbReference>
<dbReference type="SMART" id="SM01118">
    <property type="entry name" value="CYTH"/>
    <property type="match status" value="1"/>
</dbReference>
<evidence type="ECO:0000256" key="14">
    <source>
        <dbReference type="PROSITE-ProRule" id="PRU00221"/>
    </source>
</evidence>
<comment type="catalytic activity">
    <reaction evidence="13">
        <text>thiamine triphosphate + H2O = thiamine diphosphate + phosphate + H(+)</text>
        <dbReference type="Rhea" id="RHEA:11744"/>
        <dbReference type="ChEBI" id="CHEBI:15377"/>
        <dbReference type="ChEBI" id="CHEBI:15378"/>
        <dbReference type="ChEBI" id="CHEBI:43474"/>
        <dbReference type="ChEBI" id="CHEBI:58937"/>
        <dbReference type="ChEBI" id="CHEBI:58938"/>
        <dbReference type="EC" id="3.6.1.28"/>
    </reaction>
</comment>
<keyword evidence="7" id="KW-0963">Cytoplasm</keyword>
<dbReference type="GO" id="GO:0046872">
    <property type="term" value="F:metal ion binding"/>
    <property type="evidence" value="ECO:0007669"/>
    <property type="project" value="UniProtKB-KW"/>
</dbReference>
<keyword evidence="18" id="KW-1185">Reference proteome</keyword>
<evidence type="ECO:0000313" key="17">
    <source>
        <dbReference type="EMBL" id="KAG5268559.1"/>
    </source>
</evidence>
<dbReference type="GO" id="GO:0080008">
    <property type="term" value="C:Cul4-RING E3 ubiquitin ligase complex"/>
    <property type="evidence" value="ECO:0007669"/>
    <property type="project" value="TreeGrafter"/>
</dbReference>
<dbReference type="InterPro" id="IPR015943">
    <property type="entry name" value="WD40/YVTN_repeat-like_dom_sf"/>
</dbReference>
<comment type="subunit">
    <text evidence="4">Monomer.</text>
</comment>
<evidence type="ECO:0000256" key="9">
    <source>
        <dbReference type="ARBA" id="ARBA00022723"/>
    </source>
</evidence>
<evidence type="ECO:0000256" key="11">
    <source>
        <dbReference type="ARBA" id="ARBA00022842"/>
    </source>
</evidence>
<keyword evidence="9" id="KW-0479">Metal-binding</keyword>
<comment type="subcellular location">
    <subcellularLocation>
        <location evidence="2">Cytoplasm</location>
    </subcellularLocation>
</comment>
<comment type="function">
    <text evidence="1">Hydrolase highly specific for thiamine triphosphate (ThTP).</text>
</comment>
<evidence type="ECO:0000256" key="3">
    <source>
        <dbReference type="ARBA" id="ARBA00008181"/>
    </source>
</evidence>
<dbReference type="InterPro" id="IPR023577">
    <property type="entry name" value="CYTH_domain"/>
</dbReference>
<name>A0AAV6G0D8_9TELE</name>
<feature type="repeat" description="WD" evidence="14">
    <location>
        <begin position="761"/>
        <end position="793"/>
    </location>
</feature>
<evidence type="ECO:0000256" key="2">
    <source>
        <dbReference type="ARBA" id="ARBA00004496"/>
    </source>
</evidence>
<dbReference type="SUPFAM" id="SSF55154">
    <property type="entry name" value="CYTH-like phosphatases"/>
    <property type="match status" value="1"/>
</dbReference>
<reference evidence="17" key="1">
    <citation type="submission" date="2020-10" db="EMBL/GenBank/DDBJ databases">
        <title>Chromosome-scale genome assembly of the Allis shad, Alosa alosa.</title>
        <authorList>
            <person name="Margot Z."/>
            <person name="Christophe K."/>
            <person name="Cabau C."/>
            <person name="Louis A."/>
            <person name="Berthelot C."/>
            <person name="Parey E."/>
            <person name="Roest Crollius H."/>
            <person name="Montfort J."/>
            <person name="Robinson-Rechavi M."/>
            <person name="Bucao C."/>
            <person name="Bouchez O."/>
            <person name="Gislard M."/>
            <person name="Lluch J."/>
            <person name="Milhes M."/>
            <person name="Lampietro C."/>
            <person name="Lopez Roques C."/>
            <person name="Donnadieu C."/>
            <person name="Braasch I."/>
            <person name="Desvignes T."/>
            <person name="Postlethwait J."/>
            <person name="Bobe J."/>
            <person name="Guiguen Y."/>
        </authorList>
    </citation>
    <scope>NUCLEOTIDE SEQUENCE</scope>
    <source>
        <strain evidence="17">M-15738</strain>
        <tissue evidence="17">Blood</tissue>
    </source>
</reference>
<dbReference type="SMART" id="SM00320">
    <property type="entry name" value="WD40"/>
    <property type="match status" value="7"/>
</dbReference>
<dbReference type="CDD" id="cd07758">
    <property type="entry name" value="ThTPase"/>
    <property type="match status" value="1"/>
</dbReference>
<evidence type="ECO:0000256" key="10">
    <source>
        <dbReference type="ARBA" id="ARBA00022737"/>
    </source>
</evidence>
<gene>
    <name evidence="17" type="ORF">AALO_G00213890</name>
</gene>
<dbReference type="GO" id="GO:0043161">
    <property type="term" value="P:proteasome-mediated ubiquitin-dependent protein catabolic process"/>
    <property type="evidence" value="ECO:0007669"/>
    <property type="project" value="TreeGrafter"/>
</dbReference>
<dbReference type="AlphaFoldDB" id="A0AAV6G0D8"/>
<feature type="region of interest" description="Disordered" evidence="15">
    <location>
        <begin position="270"/>
        <end position="322"/>
    </location>
</feature>
<feature type="compositionally biased region" description="Basic and acidic residues" evidence="15">
    <location>
        <begin position="309"/>
        <end position="320"/>
    </location>
</feature>
<dbReference type="Pfam" id="PF01928">
    <property type="entry name" value="CYTH"/>
    <property type="match status" value="1"/>
</dbReference>
<dbReference type="GO" id="GO:0005737">
    <property type="term" value="C:cytoplasm"/>
    <property type="evidence" value="ECO:0007669"/>
    <property type="project" value="UniProtKB-SubCell"/>
</dbReference>
<dbReference type="InterPro" id="IPR020472">
    <property type="entry name" value="WD40_PAC1"/>
</dbReference>
<dbReference type="PROSITE" id="PS50082">
    <property type="entry name" value="WD_REPEATS_2"/>
    <property type="match status" value="3"/>
</dbReference>
<dbReference type="InterPro" id="IPR033469">
    <property type="entry name" value="CYTH-like_dom_sf"/>
</dbReference>
<evidence type="ECO:0000256" key="1">
    <source>
        <dbReference type="ARBA" id="ARBA00002106"/>
    </source>
</evidence>
<dbReference type="InterPro" id="IPR012177">
    <property type="entry name" value="ThTPase_euk"/>
</dbReference>
<evidence type="ECO:0000256" key="5">
    <source>
        <dbReference type="ARBA" id="ARBA00012378"/>
    </source>
</evidence>
<dbReference type="GO" id="GO:0006772">
    <property type="term" value="P:thiamine metabolic process"/>
    <property type="evidence" value="ECO:0007669"/>
    <property type="project" value="InterPro"/>
</dbReference>
<dbReference type="EMBL" id="JADWDJ010000016">
    <property type="protein sequence ID" value="KAG5268559.1"/>
    <property type="molecule type" value="Genomic_DNA"/>
</dbReference>
<keyword evidence="8 14" id="KW-0853">WD repeat</keyword>
<feature type="region of interest" description="Disordered" evidence="15">
    <location>
        <begin position="356"/>
        <end position="389"/>
    </location>
</feature>
<dbReference type="Pfam" id="PF00400">
    <property type="entry name" value="WD40"/>
    <property type="match status" value="3"/>
</dbReference>
<dbReference type="PANTHER" id="PTHR19847">
    <property type="entry name" value="DDB1- AND CUL4-ASSOCIATED FACTOR 11"/>
    <property type="match status" value="1"/>
</dbReference>
<evidence type="ECO:0000256" key="4">
    <source>
        <dbReference type="ARBA" id="ARBA00011245"/>
    </source>
</evidence>
<dbReference type="EC" id="3.6.1.28" evidence="5"/>
<keyword evidence="12" id="KW-0007">Acetylation</keyword>
<proteinExistence type="inferred from homology"/>
<evidence type="ECO:0000313" key="18">
    <source>
        <dbReference type="Proteomes" id="UP000823561"/>
    </source>
</evidence>
<dbReference type="GO" id="GO:0050333">
    <property type="term" value="F:thiamine triphosphate phosphatase activity"/>
    <property type="evidence" value="ECO:0007669"/>
    <property type="project" value="UniProtKB-EC"/>
</dbReference>
<protein>
    <recommendedName>
        <fullName evidence="6">Thiamine-triphosphatase</fullName>
        <ecNumber evidence="5">3.6.1.28</ecNumber>
    </recommendedName>
</protein>
<dbReference type="PANTHER" id="PTHR19847:SF7">
    <property type="entry name" value="DDB1- AND CUL4-ASSOCIATED FACTOR 11"/>
    <property type="match status" value="1"/>
</dbReference>
<evidence type="ECO:0000259" key="16">
    <source>
        <dbReference type="SMART" id="SM01118"/>
    </source>
</evidence>
<feature type="repeat" description="WD" evidence="14">
    <location>
        <begin position="633"/>
        <end position="667"/>
    </location>
</feature>
<accession>A0AAV6G0D8</accession>
<dbReference type="FunFam" id="2.130.10.10:FF:001317">
    <property type="entry name" value="DDB1-and CUL4-associated factor"/>
    <property type="match status" value="1"/>
</dbReference>
<dbReference type="FunFam" id="2.130.10.10:FF:000115">
    <property type="entry name" value="DDB1- and CUL4-associated factor 11 isoform X1"/>
    <property type="match status" value="1"/>
</dbReference>
<dbReference type="PROSITE" id="PS50294">
    <property type="entry name" value="WD_REPEATS_REGION"/>
    <property type="match status" value="3"/>
</dbReference>
<evidence type="ECO:0000256" key="12">
    <source>
        <dbReference type="ARBA" id="ARBA00022990"/>
    </source>
</evidence>
<keyword evidence="11" id="KW-0460">Magnesium</keyword>
<feature type="repeat" description="WD" evidence="14">
    <location>
        <begin position="585"/>
        <end position="618"/>
    </location>
</feature>
<keyword evidence="10" id="KW-0677">Repeat</keyword>
<dbReference type="InterPro" id="IPR036322">
    <property type="entry name" value="WD40_repeat_dom_sf"/>
</dbReference>
<evidence type="ECO:0000256" key="15">
    <source>
        <dbReference type="SAM" id="MobiDB-lite"/>
    </source>
</evidence>
<organism evidence="17 18">
    <name type="scientific">Alosa alosa</name>
    <name type="common">allis shad</name>
    <dbReference type="NCBI Taxonomy" id="278164"/>
    <lineage>
        <taxon>Eukaryota</taxon>
        <taxon>Metazoa</taxon>
        <taxon>Chordata</taxon>
        <taxon>Craniata</taxon>
        <taxon>Vertebrata</taxon>
        <taxon>Euteleostomi</taxon>
        <taxon>Actinopterygii</taxon>
        <taxon>Neopterygii</taxon>
        <taxon>Teleostei</taxon>
        <taxon>Clupei</taxon>
        <taxon>Clupeiformes</taxon>
        <taxon>Clupeoidei</taxon>
        <taxon>Clupeidae</taxon>
        <taxon>Alosa</taxon>
    </lineage>
</organism>
<feature type="domain" description="CYTH" evidence="16">
    <location>
        <begin position="14"/>
        <end position="227"/>
    </location>
</feature>
<dbReference type="Gene3D" id="2.40.320.10">
    <property type="entry name" value="Hypothetical Protein Pfu-838710-001"/>
    <property type="match status" value="1"/>
</dbReference>
<evidence type="ECO:0000256" key="13">
    <source>
        <dbReference type="ARBA" id="ARBA00048194"/>
    </source>
</evidence>
<dbReference type="InterPro" id="IPR001680">
    <property type="entry name" value="WD40_rpt"/>
</dbReference>
<dbReference type="Proteomes" id="UP000823561">
    <property type="component" value="Chromosome 16"/>
</dbReference>